<dbReference type="Proteomes" id="UP001500928">
    <property type="component" value="Unassembled WGS sequence"/>
</dbReference>
<evidence type="ECO:0000313" key="3">
    <source>
        <dbReference type="Proteomes" id="UP001500928"/>
    </source>
</evidence>
<name>A0ABP9B9I4_9PSEU</name>
<proteinExistence type="predicted"/>
<accession>A0ABP9B9I4</accession>
<evidence type="ECO:0000256" key="1">
    <source>
        <dbReference type="SAM" id="MobiDB-lite"/>
    </source>
</evidence>
<comment type="caution">
    <text evidence="2">The sequence shown here is derived from an EMBL/GenBank/DDBJ whole genome shotgun (WGS) entry which is preliminary data.</text>
</comment>
<organism evidence="2 3">
    <name type="scientific">Actinomycetospora chlora</name>
    <dbReference type="NCBI Taxonomy" id="663608"/>
    <lineage>
        <taxon>Bacteria</taxon>
        <taxon>Bacillati</taxon>
        <taxon>Actinomycetota</taxon>
        <taxon>Actinomycetes</taxon>
        <taxon>Pseudonocardiales</taxon>
        <taxon>Pseudonocardiaceae</taxon>
        <taxon>Actinomycetospora</taxon>
    </lineage>
</organism>
<dbReference type="EMBL" id="BAABHO010000022">
    <property type="protein sequence ID" value="GAA4792393.1"/>
    <property type="molecule type" value="Genomic_DNA"/>
</dbReference>
<evidence type="ECO:0000313" key="2">
    <source>
        <dbReference type="EMBL" id="GAA4792393.1"/>
    </source>
</evidence>
<reference evidence="3" key="1">
    <citation type="journal article" date="2019" name="Int. J. Syst. Evol. Microbiol.">
        <title>The Global Catalogue of Microorganisms (GCM) 10K type strain sequencing project: providing services to taxonomists for standard genome sequencing and annotation.</title>
        <authorList>
            <consortium name="The Broad Institute Genomics Platform"/>
            <consortium name="The Broad Institute Genome Sequencing Center for Infectious Disease"/>
            <person name="Wu L."/>
            <person name="Ma J."/>
        </authorList>
    </citation>
    <scope>NUCLEOTIDE SEQUENCE [LARGE SCALE GENOMIC DNA]</scope>
    <source>
        <strain evidence="3">JCM 17979</strain>
    </source>
</reference>
<protein>
    <submittedName>
        <fullName evidence="2">Uncharacterized protein</fullName>
    </submittedName>
</protein>
<gene>
    <name evidence="2" type="ORF">GCM10023200_29800</name>
</gene>
<keyword evidence="3" id="KW-1185">Reference proteome</keyword>
<feature type="region of interest" description="Disordered" evidence="1">
    <location>
        <begin position="1"/>
        <end position="40"/>
    </location>
</feature>
<sequence length="61" mass="6531">MLGRTTRRPGAPDPVVRRAGVRPSPGPVITRSKGTARGSSEVPFPLLITTCRGAVGRLWYT</sequence>